<dbReference type="SUPFAM" id="SSF56112">
    <property type="entry name" value="Protein kinase-like (PK-like)"/>
    <property type="match status" value="1"/>
</dbReference>
<sequence length="304" mass="34237">MDIPVDLQSQRKLGPDWAAWLDRLPRLCAELLAQWGLRIDGDPMHGFASIVLPVRTDDKSAAVLKVGFDGDDESELEGLALQQWGGRGAVRMFRSDPRRRALLLERLRGVDLTSVPDVAACEITAGLYSRLHRPATPQFRPLTGYLTRWLDALALDARNVPVPRRMIDQAVQLGRAFADDPDSTGTLIHGDLHYENVLAAQREPWVVIDPNPMSGDPHYEVAPLLWNRWDEIADDARAGVARRFFTVVDAANLDEDRARDWVIVRMVLNAHWAVEDAARTHRRLDADEHDWITRCITVAKAVQP</sequence>
<dbReference type="InterPro" id="IPR006748">
    <property type="entry name" value="NH2Glyco/OHUrea_AB-resist_kin"/>
</dbReference>
<organism evidence="1 2">
    <name type="scientific">Gordonia asplenii</name>
    <dbReference type="NCBI Taxonomy" id="2725283"/>
    <lineage>
        <taxon>Bacteria</taxon>
        <taxon>Bacillati</taxon>
        <taxon>Actinomycetota</taxon>
        <taxon>Actinomycetes</taxon>
        <taxon>Mycobacteriales</taxon>
        <taxon>Gordoniaceae</taxon>
        <taxon>Gordonia</taxon>
    </lineage>
</organism>
<dbReference type="GO" id="GO:0019748">
    <property type="term" value="P:secondary metabolic process"/>
    <property type="evidence" value="ECO:0007669"/>
    <property type="project" value="InterPro"/>
</dbReference>
<evidence type="ECO:0000313" key="1">
    <source>
        <dbReference type="EMBL" id="NMO03134.1"/>
    </source>
</evidence>
<gene>
    <name evidence="1" type="ORF">HH308_18130</name>
</gene>
<dbReference type="GO" id="GO:0016773">
    <property type="term" value="F:phosphotransferase activity, alcohol group as acceptor"/>
    <property type="evidence" value="ECO:0007669"/>
    <property type="project" value="InterPro"/>
</dbReference>
<dbReference type="InterPro" id="IPR011009">
    <property type="entry name" value="Kinase-like_dom_sf"/>
</dbReference>
<evidence type="ECO:0000313" key="2">
    <source>
        <dbReference type="Proteomes" id="UP000550729"/>
    </source>
</evidence>
<dbReference type="RefSeq" id="WP_170195641.1">
    <property type="nucleotide sequence ID" value="NZ_JABBNB010000020.1"/>
</dbReference>
<proteinExistence type="predicted"/>
<protein>
    <submittedName>
        <fullName evidence="1">Aminoglycoside resistance protein</fullName>
    </submittedName>
</protein>
<dbReference type="Proteomes" id="UP000550729">
    <property type="component" value="Unassembled WGS sequence"/>
</dbReference>
<keyword evidence="2" id="KW-1185">Reference proteome</keyword>
<name>A0A848KWB5_9ACTN</name>
<dbReference type="Pfam" id="PF04655">
    <property type="entry name" value="APH_6_hur"/>
    <property type="match status" value="1"/>
</dbReference>
<comment type="caution">
    <text evidence="1">The sequence shown here is derived from an EMBL/GenBank/DDBJ whole genome shotgun (WGS) entry which is preliminary data.</text>
</comment>
<reference evidence="1 2" key="1">
    <citation type="submission" date="2020-04" db="EMBL/GenBank/DDBJ databases">
        <title>Gordonia sp. nov. TBRC 11910.</title>
        <authorList>
            <person name="Suriyachadkun C."/>
        </authorList>
    </citation>
    <scope>NUCLEOTIDE SEQUENCE [LARGE SCALE GENOMIC DNA]</scope>
    <source>
        <strain evidence="1 2">TBRC 11910</strain>
    </source>
</reference>
<dbReference type="AlphaFoldDB" id="A0A848KWB5"/>
<dbReference type="EMBL" id="JABBNB010000020">
    <property type="protein sequence ID" value="NMO03134.1"/>
    <property type="molecule type" value="Genomic_DNA"/>
</dbReference>
<accession>A0A848KWB5</accession>
<dbReference type="Gene3D" id="3.90.1200.10">
    <property type="match status" value="1"/>
</dbReference>